<reference evidence="2" key="1">
    <citation type="submission" date="2014-11" db="EMBL/GenBank/DDBJ databases">
        <authorList>
            <person name="Amaro Gonzalez C."/>
        </authorList>
    </citation>
    <scope>NUCLEOTIDE SEQUENCE</scope>
</reference>
<feature type="region of interest" description="Disordered" evidence="1">
    <location>
        <begin position="1"/>
        <end position="21"/>
    </location>
</feature>
<reference evidence="2" key="2">
    <citation type="journal article" date="2015" name="Fish Shellfish Immunol.">
        <title>Early steps in the European eel (Anguilla anguilla)-Vibrio vulnificus interaction in the gills: Role of the RtxA13 toxin.</title>
        <authorList>
            <person name="Callol A."/>
            <person name="Pajuelo D."/>
            <person name="Ebbesson L."/>
            <person name="Teles M."/>
            <person name="MacKenzie S."/>
            <person name="Amaro C."/>
        </authorList>
    </citation>
    <scope>NUCLEOTIDE SEQUENCE</scope>
</reference>
<evidence type="ECO:0000256" key="1">
    <source>
        <dbReference type="SAM" id="MobiDB-lite"/>
    </source>
</evidence>
<evidence type="ECO:0000313" key="2">
    <source>
        <dbReference type="EMBL" id="JAH96337.1"/>
    </source>
</evidence>
<dbReference type="AlphaFoldDB" id="A0A0E9X0U6"/>
<organism evidence="2">
    <name type="scientific">Anguilla anguilla</name>
    <name type="common">European freshwater eel</name>
    <name type="synonym">Muraena anguilla</name>
    <dbReference type="NCBI Taxonomy" id="7936"/>
    <lineage>
        <taxon>Eukaryota</taxon>
        <taxon>Metazoa</taxon>
        <taxon>Chordata</taxon>
        <taxon>Craniata</taxon>
        <taxon>Vertebrata</taxon>
        <taxon>Euteleostomi</taxon>
        <taxon>Actinopterygii</taxon>
        <taxon>Neopterygii</taxon>
        <taxon>Teleostei</taxon>
        <taxon>Anguilliformes</taxon>
        <taxon>Anguillidae</taxon>
        <taxon>Anguilla</taxon>
    </lineage>
</organism>
<protein>
    <submittedName>
        <fullName evidence="2">Uncharacterized protein</fullName>
    </submittedName>
</protein>
<proteinExistence type="predicted"/>
<sequence>MSQCAISKEKPPQGRSSSISEGCSETSLLNPHIKTHGLLAIRLSCVKIFEKTLFSCERPSISCQYLPSCETSSIRFSQCIYEHQTELDHGLVTFES</sequence>
<name>A0A0E9X0U6_ANGAN</name>
<dbReference type="EMBL" id="GBXM01012240">
    <property type="protein sequence ID" value="JAH96337.1"/>
    <property type="molecule type" value="Transcribed_RNA"/>
</dbReference>
<accession>A0A0E9X0U6</accession>